<dbReference type="GeneTree" id="ENSGT01150000287455"/>
<proteinExistence type="predicted"/>
<name>A0A8C9N2J5_SERCA</name>
<dbReference type="Ensembl" id="ENSSCAT00000013167.1">
    <property type="protein sequence ID" value="ENSSCAP00000011677.1"/>
    <property type="gene ID" value="ENSSCAG00000008752.1"/>
</dbReference>
<evidence type="ECO:0000313" key="1">
    <source>
        <dbReference type="Ensembl" id="ENSSCAP00000011677.1"/>
    </source>
</evidence>
<sequence length="192" mass="20736">MLSLKQGKDGTLLPVQGLLQHQFQEFAAALEAFKVQGKVAIGAEQIVLHGVGAHIRVLGTLNVETGPGHGRLTDLQPVILAGEPRRVVIDVQHLHLHVVHLDGLLEDQLQAEEAGGAQLAERLSVHALPHQQRPAAQLQLQVLPAAARSDPRSPGRQPPRIHAQVTAHHRAGLGFLRHRVAVNHSDGKGHRL</sequence>
<keyword evidence="2" id="KW-1185">Reference proteome</keyword>
<dbReference type="AlphaFoldDB" id="A0A8C9N2J5"/>
<dbReference type="Proteomes" id="UP000694409">
    <property type="component" value="Unassembled WGS sequence"/>
</dbReference>
<organism evidence="1 2">
    <name type="scientific">Serinus canaria</name>
    <name type="common">Island canary</name>
    <name type="synonym">Fringilla canaria</name>
    <dbReference type="NCBI Taxonomy" id="9135"/>
    <lineage>
        <taxon>Eukaryota</taxon>
        <taxon>Metazoa</taxon>
        <taxon>Chordata</taxon>
        <taxon>Craniata</taxon>
        <taxon>Vertebrata</taxon>
        <taxon>Euteleostomi</taxon>
        <taxon>Archelosauria</taxon>
        <taxon>Archosauria</taxon>
        <taxon>Dinosauria</taxon>
        <taxon>Saurischia</taxon>
        <taxon>Theropoda</taxon>
        <taxon>Coelurosauria</taxon>
        <taxon>Aves</taxon>
        <taxon>Neognathae</taxon>
        <taxon>Neoaves</taxon>
        <taxon>Telluraves</taxon>
        <taxon>Australaves</taxon>
        <taxon>Passeriformes</taxon>
        <taxon>Passeroidea</taxon>
        <taxon>Fringillidae</taxon>
        <taxon>Carduelinae</taxon>
        <taxon>Serinus</taxon>
    </lineage>
</organism>
<reference evidence="1" key="1">
    <citation type="submission" date="2025-08" db="UniProtKB">
        <authorList>
            <consortium name="Ensembl"/>
        </authorList>
    </citation>
    <scope>IDENTIFICATION</scope>
</reference>
<reference evidence="1" key="2">
    <citation type="submission" date="2025-09" db="UniProtKB">
        <authorList>
            <consortium name="Ensembl"/>
        </authorList>
    </citation>
    <scope>IDENTIFICATION</scope>
</reference>
<evidence type="ECO:0000313" key="2">
    <source>
        <dbReference type="Proteomes" id="UP000694409"/>
    </source>
</evidence>
<dbReference type="OMA" id="RVGSHVQ"/>
<accession>A0A8C9N2J5</accession>
<protein>
    <submittedName>
        <fullName evidence="1">Uncharacterized protein</fullName>
    </submittedName>
</protein>